<dbReference type="RefSeq" id="WP_168878355.1">
    <property type="nucleotide sequence ID" value="NZ_JABAIM010000004.1"/>
</dbReference>
<dbReference type="GO" id="GO:0050567">
    <property type="term" value="F:glutaminyl-tRNA synthase (glutamine-hydrolyzing) activity"/>
    <property type="evidence" value="ECO:0007669"/>
    <property type="project" value="UniProtKB-UniRule"/>
</dbReference>
<proteinExistence type="inferred from homology"/>
<dbReference type="PANTHER" id="PTHR15004">
    <property type="entry name" value="GLUTAMYL-TRNA(GLN) AMIDOTRANSFERASE SUBUNIT C, MITOCHONDRIAL"/>
    <property type="match status" value="1"/>
</dbReference>
<comment type="subunit">
    <text evidence="1">Heterotrimer of A, B and C subunits.</text>
</comment>
<evidence type="ECO:0000256" key="1">
    <source>
        <dbReference type="HAMAP-Rule" id="MF_00122"/>
    </source>
</evidence>
<dbReference type="GO" id="GO:0070681">
    <property type="term" value="P:glutaminyl-tRNAGln biosynthesis via transamidation"/>
    <property type="evidence" value="ECO:0007669"/>
    <property type="project" value="TreeGrafter"/>
</dbReference>
<dbReference type="GO" id="GO:0006412">
    <property type="term" value="P:translation"/>
    <property type="evidence" value="ECO:0007669"/>
    <property type="project" value="UniProtKB-UniRule"/>
</dbReference>
<keyword evidence="1" id="KW-0067">ATP-binding</keyword>
<comment type="catalytic activity">
    <reaction evidence="1">
        <text>L-glutamyl-tRNA(Gln) + L-glutamine + ATP + H2O = L-glutaminyl-tRNA(Gln) + L-glutamate + ADP + phosphate + H(+)</text>
        <dbReference type="Rhea" id="RHEA:17521"/>
        <dbReference type="Rhea" id="RHEA-COMP:9681"/>
        <dbReference type="Rhea" id="RHEA-COMP:9684"/>
        <dbReference type="ChEBI" id="CHEBI:15377"/>
        <dbReference type="ChEBI" id="CHEBI:15378"/>
        <dbReference type="ChEBI" id="CHEBI:29985"/>
        <dbReference type="ChEBI" id="CHEBI:30616"/>
        <dbReference type="ChEBI" id="CHEBI:43474"/>
        <dbReference type="ChEBI" id="CHEBI:58359"/>
        <dbReference type="ChEBI" id="CHEBI:78520"/>
        <dbReference type="ChEBI" id="CHEBI:78521"/>
        <dbReference type="ChEBI" id="CHEBI:456216"/>
    </reaction>
</comment>
<dbReference type="HAMAP" id="MF_00122">
    <property type="entry name" value="GatC"/>
    <property type="match status" value="1"/>
</dbReference>
<comment type="caution">
    <text evidence="2">The sequence shown here is derived from an EMBL/GenBank/DDBJ whole genome shotgun (WGS) entry which is preliminary data.</text>
</comment>
<dbReference type="Pfam" id="PF02686">
    <property type="entry name" value="GatC"/>
    <property type="match status" value="1"/>
</dbReference>
<reference evidence="2 3" key="1">
    <citation type="submission" date="2020-04" db="EMBL/GenBank/DDBJ databases">
        <title>Draft genome of Leeia sp. IMCC25680.</title>
        <authorList>
            <person name="Song J."/>
            <person name="Cho J.-C."/>
        </authorList>
    </citation>
    <scope>NUCLEOTIDE SEQUENCE [LARGE SCALE GENOMIC DNA]</scope>
    <source>
        <strain evidence="2 3">IMCC25680</strain>
    </source>
</reference>
<dbReference type="GO" id="GO:0006450">
    <property type="term" value="P:regulation of translational fidelity"/>
    <property type="evidence" value="ECO:0007669"/>
    <property type="project" value="InterPro"/>
</dbReference>
<organism evidence="2 3">
    <name type="scientific">Leeia aquatica</name>
    <dbReference type="NCBI Taxonomy" id="2725557"/>
    <lineage>
        <taxon>Bacteria</taxon>
        <taxon>Pseudomonadati</taxon>
        <taxon>Pseudomonadota</taxon>
        <taxon>Betaproteobacteria</taxon>
        <taxon>Neisseriales</taxon>
        <taxon>Leeiaceae</taxon>
        <taxon>Leeia</taxon>
    </lineage>
</organism>
<comment type="catalytic activity">
    <reaction evidence="1">
        <text>L-aspartyl-tRNA(Asn) + L-glutamine + ATP + H2O = L-asparaginyl-tRNA(Asn) + L-glutamate + ADP + phosphate + 2 H(+)</text>
        <dbReference type="Rhea" id="RHEA:14513"/>
        <dbReference type="Rhea" id="RHEA-COMP:9674"/>
        <dbReference type="Rhea" id="RHEA-COMP:9677"/>
        <dbReference type="ChEBI" id="CHEBI:15377"/>
        <dbReference type="ChEBI" id="CHEBI:15378"/>
        <dbReference type="ChEBI" id="CHEBI:29985"/>
        <dbReference type="ChEBI" id="CHEBI:30616"/>
        <dbReference type="ChEBI" id="CHEBI:43474"/>
        <dbReference type="ChEBI" id="CHEBI:58359"/>
        <dbReference type="ChEBI" id="CHEBI:78515"/>
        <dbReference type="ChEBI" id="CHEBI:78516"/>
        <dbReference type="ChEBI" id="CHEBI:456216"/>
    </reaction>
</comment>
<protein>
    <recommendedName>
        <fullName evidence="1">Aspartyl/glutamyl-tRNA(Asn/Gln) amidotransferase subunit C</fullName>
        <shortName evidence="1">Asp/Glu-ADT subunit C</shortName>
        <ecNumber evidence="1">6.3.5.-</ecNumber>
    </recommendedName>
</protein>
<evidence type="ECO:0000313" key="3">
    <source>
        <dbReference type="Proteomes" id="UP000587991"/>
    </source>
</evidence>
<dbReference type="InterPro" id="IPR036113">
    <property type="entry name" value="Asp/Glu-ADT_sf_sub_c"/>
</dbReference>
<name>A0A847S4M2_9NEIS</name>
<dbReference type="EC" id="6.3.5.-" evidence="1"/>
<keyword evidence="1" id="KW-0436">Ligase</keyword>
<keyword evidence="1" id="KW-0547">Nucleotide-binding</keyword>
<dbReference type="SUPFAM" id="SSF141000">
    <property type="entry name" value="Glu-tRNAGln amidotransferase C subunit"/>
    <property type="match status" value="1"/>
</dbReference>
<evidence type="ECO:0000313" key="2">
    <source>
        <dbReference type="EMBL" id="NLR76691.1"/>
    </source>
</evidence>
<keyword evidence="2" id="KW-0808">Transferase</keyword>
<sequence>MSLSTEAIQKLARLSRLHVSPEEVDALRQHFDNLFALVDELQSIDTEGINPMSHALDLPLRLREDVVSESDRRDAYQSVAPQVEQGFYLVPKVIE</sequence>
<dbReference type="Proteomes" id="UP000587991">
    <property type="component" value="Unassembled WGS sequence"/>
</dbReference>
<dbReference type="GO" id="GO:0005524">
    <property type="term" value="F:ATP binding"/>
    <property type="evidence" value="ECO:0007669"/>
    <property type="project" value="UniProtKB-KW"/>
</dbReference>
<dbReference type="GO" id="GO:0016740">
    <property type="term" value="F:transferase activity"/>
    <property type="evidence" value="ECO:0007669"/>
    <property type="project" value="UniProtKB-KW"/>
</dbReference>
<dbReference type="Gene3D" id="1.10.20.60">
    <property type="entry name" value="Glu-tRNAGln amidotransferase C subunit, N-terminal domain"/>
    <property type="match status" value="1"/>
</dbReference>
<dbReference type="InterPro" id="IPR003837">
    <property type="entry name" value="GatC"/>
</dbReference>
<dbReference type="AlphaFoldDB" id="A0A847S4M2"/>
<dbReference type="NCBIfam" id="TIGR00135">
    <property type="entry name" value="gatC"/>
    <property type="match status" value="1"/>
</dbReference>
<comment type="similarity">
    <text evidence="1">Belongs to the GatC family.</text>
</comment>
<keyword evidence="3" id="KW-1185">Reference proteome</keyword>
<gene>
    <name evidence="1 2" type="primary">gatC</name>
    <name evidence="2" type="ORF">HF682_16100</name>
</gene>
<dbReference type="PANTHER" id="PTHR15004:SF0">
    <property type="entry name" value="GLUTAMYL-TRNA(GLN) AMIDOTRANSFERASE SUBUNIT C, MITOCHONDRIAL"/>
    <property type="match status" value="1"/>
</dbReference>
<dbReference type="EMBL" id="JABAIM010000004">
    <property type="protein sequence ID" value="NLR76691.1"/>
    <property type="molecule type" value="Genomic_DNA"/>
</dbReference>
<comment type="function">
    <text evidence="1">Allows the formation of correctly charged Asn-tRNA(Asn) or Gln-tRNA(Gln) through the transamidation of misacylated Asp-tRNA(Asn) or Glu-tRNA(Gln) in organisms which lack either or both of asparaginyl-tRNA or glutaminyl-tRNA synthetases. The reaction takes place in the presence of glutamine and ATP through an activated phospho-Asp-tRNA(Asn) or phospho-Glu-tRNA(Gln).</text>
</comment>
<keyword evidence="1" id="KW-0648">Protein biosynthesis</keyword>
<accession>A0A847S4M2</accession>